<dbReference type="Gene3D" id="2.60.40.10">
    <property type="entry name" value="Immunoglobulins"/>
    <property type="match status" value="1"/>
</dbReference>
<dbReference type="AlphaFoldDB" id="A0A091J3S2"/>
<keyword evidence="7" id="KW-1015">Disulfide bond</keyword>
<feature type="non-terminal residue" evidence="14">
    <location>
        <position position="1"/>
    </location>
</feature>
<dbReference type="GO" id="GO:0004888">
    <property type="term" value="F:transmembrane signaling receptor activity"/>
    <property type="evidence" value="ECO:0007669"/>
    <property type="project" value="InterPro"/>
</dbReference>
<evidence type="ECO:0000256" key="3">
    <source>
        <dbReference type="ARBA" id="ARBA00022692"/>
    </source>
</evidence>
<evidence type="ECO:0000313" key="14">
    <source>
        <dbReference type="EMBL" id="KFP14355.1"/>
    </source>
</evidence>
<evidence type="ECO:0000256" key="8">
    <source>
        <dbReference type="ARBA" id="ARBA00023170"/>
    </source>
</evidence>
<evidence type="ECO:0000256" key="4">
    <source>
        <dbReference type="ARBA" id="ARBA00022859"/>
    </source>
</evidence>
<reference evidence="14 15" key="1">
    <citation type="submission" date="2014-04" db="EMBL/GenBank/DDBJ databases">
        <title>Genome evolution of avian class.</title>
        <authorList>
            <person name="Zhang G."/>
            <person name="Li C."/>
        </authorList>
    </citation>
    <scope>NUCLEOTIDE SEQUENCE [LARGE SCALE GENOMIC DNA]</scope>
    <source>
        <strain evidence="14">BGI_Z169</strain>
    </source>
</reference>
<dbReference type="GO" id="GO:0009897">
    <property type="term" value="C:external side of plasma membrane"/>
    <property type="evidence" value="ECO:0007669"/>
    <property type="project" value="TreeGrafter"/>
</dbReference>
<keyword evidence="15" id="KW-1185">Reference proteome</keyword>
<keyword evidence="5 11" id="KW-1133">Transmembrane helix</keyword>
<feature type="signal peptide" evidence="12">
    <location>
        <begin position="1"/>
        <end position="22"/>
    </location>
</feature>
<evidence type="ECO:0000256" key="1">
    <source>
        <dbReference type="ARBA" id="ARBA00004479"/>
    </source>
</evidence>
<evidence type="ECO:0000256" key="10">
    <source>
        <dbReference type="ARBA" id="ARBA00023319"/>
    </source>
</evidence>
<gene>
    <name evidence="14" type="ORF">Z169_01683</name>
</gene>
<dbReference type="InterPro" id="IPR003110">
    <property type="entry name" value="Phos_immunorcpt_sig_ITAM"/>
</dbReference>
<comment type="subcellular location">
    <subcellularLocation>
        <location evidence="1">Membrane</location>
        <topology evidence="1">Single-pass type I membrane protein</topology>
    </subcellularLocation>
</comment>
<feature type="non-terminal residue" evidence="14">
    <location>
        <position position="171"/>
    </location>
</feature>
<evidence type="ECO:0000256" key="6">
    <source>
        <dbReference type="ARBA" id="ARBA00023136"/>
    </source>
</evidence>
<dbReference type="GO" id="GO:0045059">
    <property type="term" value="P:positive thymic T cell selection"/>
    <property type="evidence" value="ECO:0007669"/>
    <property type="project" value="TreeGrafter"/>
</dbReference>
<dbReference type="SMART" id="SM00077">
    <property type="entry name" value="ITAM"/>
    <property type="match status" value="1"/>
</dbReference>
<dbReference type="InterPro" id="IPR032052">
    <property type="entry name" value="Ig_4"/>
</dbReference>
<evidence type="ECO:0000256" key="11">
    <source>
        <dbReference type="SAM" id="Phobius"/>
    </source>
</evidence>
<dbReference type="PANTHER" id="PTHR10570">
    <property type="entry name" value="T-CELL SURFACE GLYCOPROTEIN CD3 GAMMA CHAIN / DELTA CHAIN"/>
    <property type="match status" value="1"/>
</dbReference>
<accession>A0A091J3S2</accession>
<dbReference type="InterPro" id="IPR013783">
    <property type="entry name" value="Ig-like_fold"/>
</dbReference>
<evidence type="ECO:0000256" key="9">
    <source>
        <dbReference type="ARBA" id="ARBA00023180"/>
    </source>
</evidence>
<keyword evidence="10" id="KW-0393">Immunoglobulin domain</keyword>
<keyword evidence="2" id="KW-0597">Phosphoprotein</keyword>
<dbReference type="InterPro" id="IPR036179">
    <property type="entry name" value="Ig-like_dom_sf"/>
</dbReference>
<organism evidence="14 15">
    <name type="scientific">Egretta garzetta</name>
    <name type="common">Little egret</name>
    <dbReference type="NCBI Taxonomy" id="188379"/>
    <lineage>
        <taxon>Eukaryota</taxon>
        <taxon>Metazoa</taxon>
        <taxon>Chordata</taxon>
        <taxon>Craniata</taxon>
        <taxon>Vertebrata</taxon>
        <taxon>Euteleostomi</taxon>
        <taxon>Archelosauria</taxon>
        <taxon>Archosauria</taxon>
        <taxon>Dinosauria</taxon>
        <taxon>Saurischia</taxon>
        <taxon>Theropoda</taxon>
        <taxon>Coelurosauria</taxon>
        <taxon>Aves</taxon>
        <taxon>Neognathae</taxon>
        <taxon>Neoaves</taxon>
        <taxon>Aequornithes</taxon>
        <taxon>Pelecaniformes</taxon>
        <taxon>Ardeidae</taxon>
        <taxon>Egretta</taxon>
    </lineage>
</organism>
<dbReference type="InterPro" id="IPR015484">
    <property type="entry name" value="CD3_esu/gsu/dsu"/>
</dbReference>
<name>A0A091J3S2_EGRGA</name>
<protein>
    <submittedName>
        <fullName evidence="14">T-cell surface glycoprotein CD3 delta chain</fullName>
    </submittedName>
</protein>
<dbReference type="SUPFAM" id="SSF48726">
    <property type="entry name" value="Immunoglobulin"/>
    <property type="match status" value="1"/>
</dbReference>
<sequence length="171" mass="18554">GRALGAWVLLASLAVASWGVQGQEVIVKEASGKVFLQCKISSSGPVIWLKDEKIIGNATQLDLGAIYNDPRGIYRCQIQGGKTSSPLQVHYRMCQNCIEVDAPTISGIVIADVLATVFLAVAMYCITGQDKGRMSRASDRQNLIANEQLYQPLGERDDGQYSRLAPAKARK</sequence>
<keyword evidence="9" id="KW-0325">Glycoprotein</keyword>
<keyword evidence="4" id="KW-0391">Immunity</keyword>
<evidence type="ECO:0000256" key="5">
    <source>
        <dbReference type="ARBA" id="ARBA00022989"/>
    </source>
</evidence>
<dbReference type="Pfam" id="PF16680">
    <property type="entry name" value="Ig_4"/>
    <property type="match status" value="1"/>
</dbReference>
<dbReference type="STRING" id="188379.A0A091J3S2"/>
<evidence type="ECO:0000259" key="13">
    <source>
        <dbReference type="Pfam" id="PF16680"/>
    </source>
</evidence>
<proteinExistence type="predicted"/>
<dbReference type="PROSITE" id="PS51055">
    <property type="entry name" value="ITAM_1"/>
    <property type="match status" value="1"/>
</dbReference>
<keyword evidence="12" id="KW-0732">Signal</keyword>
<keyword evidence="6 11" id="KW-0472">Membrane</keyword>
<feature type="transmembrane region" description="Helical" evidence="11">
    <location>
        <begin position="105"/>
        <end position="126"/>
    </location>
</feature>
<dbReference type="EMBL" id="KK501366">
    <property type="protein sequence ID" value="KFP14355.1"/>
    <property type="molecule type" value="Genomic_DNA"/>
</dbReference>
<feature type="chain" id="PRO_5001875306" evidence="12">
    <location>
        <begin position="23"/>
        <end position="171"/>
    </location>
</feature>
<evidence type="ECO:0000313" key="15">
    <source>
        <dbReference type="Proteomes" id="UP000053119"/>
    </source>
</evidence>
<evidence type="ECO:0000256" key="7">
    <source>
        <dbReference type="ARBA" id="ARBA00023157"/>
    </source>
</evidence>
<dbReference type="Pfam" id="PF02189">
    <property type="entry name" value="ITAM"/>
    <property type="match status" value="1"/>
</dbReference>
<dbReference type="Proteomes" id="UP000053119">
    <property type="component" value="Unassembled WGS sequence"/>
</dbReference>
<dbReference type="GO" id="GO:0007166">
    <property type="term" value="P:cell surface receptor signaling pathway"/>
    <property type="evidence" value="ECO:0007669"/>
    <property type="project" value="InterPro"/>
</dbReference>
<feature type="domain" description="CD3 gamma/delta subunit Ig-like" evidence="13">
    <location>
        <begin position="32"/>
        <end position="100"/>
    </location>
</feature>
<keyword evidence="3 11" id="KW-0812">Transmembrane</keyword>
<evidence type="ECO:0000256" key="12">
    <source>
        <dbReference type="SAM" id="SignalP"/>
    </source>
</evidence>
<dbReference type="PANTHER" id="PTHR10570:SF8">
    <property type="entry name" value="T-CELL SURFACE GLYCOPROTEIN CD3 GAMMA CHAIN"/>
    <property type="match status" value="1"/>
</dbReference>
<keyword evidence="8" id="KW-0675">Receptor</keyword>
<evidence type="ECO:0000256" key="2">
    <source>
        <dbReference type="ARBA" id="ARBA00022553"/>
    </source>
</evidence>
<dbReference type="GO" id="GO:0042105">
    <property type="term" value="C:alpha-beta T cell receptor complex"/>
    <property type="evidence" value="ECO:0007669"/>
    <property type="project" value="UniProtKB-ARBA"/>
</dbReference>